<feature type="domain" description="Peptidase S74" evidence="1">
    <location>
        <begin position="222"/>
        <end position="273"/>
    </location>
</feature>
<evidence type="ECO:0000259" key="1">
    <source>
        <dbReference type="Pfam" id="PF13884"/>
    </source>
</evidence>
<evidence type="ECO:0000313" key="2">
    <source>
        <dbReference type="EMBL" id="TJZ85837.1"/>
    </source>
</evidence>
<dbReference type="OrthoDB" id="4463518at2"/>
<dbReference type="Pfam" id="PF13884">
    <property type="entry name" value="Peptidase_S74"/>
    <property type="match status" value="1"/>
</dbReference>
<gene>
    <name evidence="2" type="ORF">FA740_05400</name>
</gene>
<proteinExistence type="predicted"/>
<evidence type="ECO:0000313" key="3">
    <source>
        <dbReference type="Proteomes" id="UP000306223"/>
    </source>
</evidence>
<dbReference type="Proteomes" id="UP000306223">
    <property type="component" value="Unassembled WGS sequence"/>
</dbReference>
<dbReference type="RefSeq" id="WP_136855762.1">
    <property type="nucleotide sequence ID" value="NZ_SUNH01000007.1"/>
</dbReference>
<reference evidence="2 3" key="1">
    <citation type="submission" date="2019-04" db="EMBL/GenBank/DDBJ databases">
        <authorList>
            <person name="Li J."/>
        </authorList>
    </citation>
    <scope>NUCLEOTIDE SEQUENCE [LARGE SCALE GENOMIC DNA]</scope>
    <source>
        <strain evidence="2 3">CCTCC AB2016182</strain>
    </source>
</reference>
<keyword evidence="3" id="KW-1185">Reference proteome</keyword>
<protein>
    <submittedName>
        <fullName evidence="2">Tail fiber domain-containing protein</fullName>
    </submittedName>
</protein>
<organism evidence="2 3">
    <name type="scientific">Paracoccus hibiscisoli</name>
    <dbReference type="NCBI Taxonomy" id="2023261"/>
    <lineage>
        <taxon>Bacteria</taxon>
        <taxon>Pseudomonadati</taxon>
        <taxon>Pseudomonadota</taxon>
        <taxon>Alphaproteobacteria</taxon>
        <taxon>Rhodobacterales</taxon>
        <taxon>Paracoccaceae</taxon>
        <taxon>Paracoccus</taxon>
    </lineage>
</organism>
<sequence length="311" mass="32628">MGGGGAPKADPNIGIAALKSAEIGEKYLGWMQEQAKVTNEWAAEDRARWSDTFKPLQDSYIADAKAWDTPGRRQSASREAIADVRLQGRVADGSRTRQAMAMGINPNSGRFLASQRDGANDMALAAVGAGNMARDRIEAQGEQKMANAINLGSGLGVNPATSMGLSNSAISAGANGAMSGYGQQGQMLNTQFQQQMQGYQAKQANIGAMFGAAGSVAGMMLSSKDAKTNKKPVKDGMGIEAVRKMPVEEWDYKPGMGDGGHHVGAYAEDFQKATGKGDGKTIDIASYLGTLTKAVQDLDNRMRGKGGRAAA</sequence>
<dbReference type="AlphaFoldDB" id="A0A4U0QUQ7"/>
<dbReference type="EMBL" id="SUNH01000007">
    <property type="protein sequence ID" value="TJZ85837.1"/>
    <property type="molecule type" value="Genomic_DNA"/>
</dbReference>
<accession>A0A4U0QUQ7</accession>
<dbReference type="InterPro" id="IPR030392">
    <property type="entry name" value="S74_ICA"/>
</dbReference>
<name>A0A4U0QUQ7_9RHOB</name>
<comment type="caution">
    <text evidence="2">The sequence shown here is derived from an EMBL/GenBank/DDBJ whole genome shotgun (WGS) entry which is preliminary data.</text>
</comment>